<dbReference type="PANTHER" id="PTHR33387:SF3">
    <property type="entry name" value="DUF985 DOMAIN-CONTAINING PROTEIN"/>
    <property type="match status" value="1"/>
</dbReference>
<name>A0ABY6N0R1_9ALTE</name>
<dbReference type="InterPro" id="IPR014710">
    <property type="entry name" value="RmlC-like_jellyroll"/>
</dbReference>
<dbReference type="CDD" id="cd06121">
    <property type="entry name" value="cupin_YML079wp"/>
    <property type="match status" value="1"/>
</dbReference>
<dbReference type="Gene3D" id="2.60.120.10">
    <property type="entry name" value="Jelly Rolls"/>
    <property type="match status" value="1"/>
</dbReference>
<sequence>MISKDFIIKSLALTPHIEGGYFKRTYESALKTENTQSAMSSIYYLLTDDAPTGFFHQNKSDIAHYFHSGSPIKYTMISPNGELTTNILGPDLEFQLIVKGGYWKASQLLTGCYGLVSEAVCPGFEYSDMKIASIELMQSSYPTHINEIKHLIKPLKG</sequence>
<feature type="domain" description="DUF985" evidence="1">
    <location>
        <begin position="7"/>
        <end position="131"/>
    </location>
</feature>
<evidence type="ECO:0000313" key="2">
    <source>
        <dbReference type="EMBL" id="UZE95669.1"/>
    </source>
</evidence>
<organism evidence="2 3">
    <name type="scientific">Alkalimarinus alittae</name>
    <dbReference type="NCBI Taxonomy" id="2961619"/>
    <lineage>
        <taxon>Bacteria</taxon>
        <taxon>Pseudomonadati</taxon>
        <taxon>Pseudomonadota</taxon>
        <taxon>Gammaproteobacteria</taxon>
        <taxon>Alteromonadales</taxon>
        <taxon>Alteromonadaceae</taxon>
        <taxon>Alkalimarinus</taxon>
    </lineage>
</organism>
<dbReference type="InterPro" id="IPR011051">
    <property type="entry name" value="RmlC_Cupin_sf"/>
</dbReference>
<accession>A0ABY6N0R1</accession>
<evidence type="ECO:0000313" key="3">
    <source>
        <dbReference type="Proteomes" id="UP001163739"/>
    </source>
</evidence>
<protein>
    <submittedName>
        <fullName evidence="2">Cupin domain-containing protein</fullName>
    </submittedName>
</protein>
<dbReference type="SUPFAM" id="SSF51182">
    <property type="entry name" value="RmlC-like cupins"/>
    <property type="match status" value="1"/>
</dbReference>
<keyword evidence="3" id="KW-1185">Reference proteome</keyword>
<dbReference type="EMBL" id="CP100390">
    <property type="protein sequence ID" value="UZE95669.1"/>
    <property type="molecule type" value="Genomic_DNA"/>
</dbReference>
<dbReference type="RefSeq" id="WP_265047159.1">
    <property type="nucleotide sequence ID" value="NZ_CP100390.1"/>
</dbReference>
<dbReference type="PANTHER" id="PTHR33387">
    <property type="entry name" value="RMLC-LIKE JELLY ROLL FOLD PROTEIN"/>
    <property type="match status" value="1"/>
</dbReference>
<reference evidence="2" key="1">
    <citation type="submission" date="2022-06" db="EMBL/GenBank/DDBJ databases">
        <title>Alkalimarinus sp. nov., isolated from gut of a Alitta virens.</title>
        <authorList>
            <person name="Yang A.I."/>
            <person name="Shin N.-R."/>
        </authorList>
    </citation>
    <scope>NUCLEOTIDE SEQUENCE</scope>
    <source>
        <strain evidence="2">A2M4</strain>
    </source>
</reference>
<dbReference type="InterPro" id="IPR039935">
    <property type="entry name" value="YML079W-like"/>
</dbReference>
<proteinExistence type="predicted"/>
<gene>
    <name evidence="2" type="ORF">NKI27_16650</name>
</gene>
<dbReference type="Pfam" id="PF06172">
    <property type="entry name" value="Cupin_5"/>
    <property type="match status" value="1"/>
</dbReference>
<dbReference type="InterPro" id="IPR009327">
    <property type="entry name" value="Cupin_DUF985"/>
</dbReference>
<evidence type="ECO:0000259" key="1">
    <source>
        <dbReference type="Pfam" id="PF06172"/>
    </source>
</evidence>
<dbReference type="Proteomes" id="UP001163739">
    <property type="component" value="Chromosome"/>
</dbReference>